<sequence>MSEVLTYRTFGEMPWTPQYVEEINKDVCLGCGRCVKLCGQECLGIESFEDDEGTERYVAKIVNKDQCIGCQACGRVCVRRAYSFKPKTA</sequence>
<dbReference type="Gene3D" id="3.30.70.20">
    <property type="match status" value="1"/>
</dbReference>
<reference evidence="6" key="1">
    <citation type="submission" date="2016-10" db="EMBL/GenBank/DDBJ databases">
        <authorList>
            <person name="Varghese N."/>
            <person name="Submissions S."/>
        </authorList>
    </citation>
    <scope>NUCLEOTIDE SEQUENCE [LARGE SCALE GENOMIC DNA]</scope>
    <source>
        <strain evidence="6">DSM 8344</strain>
    </source>
</reference>
<dbReference type="AlphaFoldDB" id="A0A1G7SAZ1"/>
<feature type="domain" description="4Fe-4S ferredoxin-type" evidence="4">
    <location>
        <begin position="58"/>
        <end position="87"/>
    </location>
</feature>
<keyword evidence="2" id="KW-0408">Iron</keyword>
<evidence type="ECO:0000313" key="5">
    <source>
        <dbReference type="EMBL" id="SDG20215.1"/>
    </source>
</evidence>
<dbReference type="PROSITE" id="PS00198">
    <property type="entry name" value="4FE4S_FER_1"/>
    <property type="match status" value="1"/>
</dbReference>
<dbReference type="STRING" id="1121419.SAMN05443529_101342"/>
<name>A0A1G7SAZ1_9FIRM</name>
<dbReference type="GO" id="GO:0051536">
    <property type="term" value="F:iron-sulfur cluster binding"/>
    <property type="evidence" value="ECO:0007669"/>
    <property type="project" value="UniProtKB-KW"/>
</dbReference>
<keyword evidence="1" id="KW-0479">Metal-binding</keyword>
<protein>
    <submittedName>
        <fullName evidence="5">Ferredoxin III, nif-specific</fullName>
    </submittedName>
</protein>
<dbReference type="InterPro" id="IPR017900">
    <property type="entry name" value="4Fe4S_Fe_S_CS"/>
</dbReference>
<feature type="domain" description="4Fe-4S ferredoxin-type" evidence="4">
    <location>
        <begin position="19"/>
        <end position="48"/>
    </location>
</feature>
<dbReference type="RefSeq" id="WP_176786032.1">
    <property type="nucleotide sequence ID" value="NZ_FNCP01000001.1"/>
</dbReference>
<evidence type="ECO:0000313" key="6">
    <source>
        <dbReference type="Proteomes" id="UP000198656"/>
    </source>
</evidence>
<evidence type="ECO:0000256" key="2">
    <source>
        <dbReference type="ARBA" id="ARBA00023004"/>
    </source>
</evidence>
<dbReference type="Proteomes" id="UP000198656">
    <property type="component" value="Unassembled WGS sequence"/>
</dbReference>
<evidence type="ECO:0000259" key="4">
    <source>
        <dbReference type="PROSITE" id="PS51379"/>
    </source>
</evidence>
<organism evidence="5 6">
    <name type="scientific">Desulfosporosinus hippei DSM 8344</name>
    <dbReference type="NCBI Taxonomy" id="1121419"/>
    <lineage>
        <taxon>Bacteria</taxon>
        <taxon>Bacillati</taxon>
        <taxon>Bacillota</taxon>
        <taxon>Clostridia</taxon>
        <taxon>Eubacteriales</taxon>
        <taxon>Desulfitobacteriaceae</taxon>
        <taxon>Desulfosporosinus</taxon>
    </lineage>
</organism>
<dbReference type="EMBL" id="FNCP01000001">
    <property type="protein sequence ID" value="SDG20215.1"/>
    <property type="molecule type" value="Genomic_DNA"/>
</dbReference>
<accession>A0A1G7SAZ1</accession>
<dbReference type="SUPFAM" id="SSF54862">
    <property type="entry name" value="4Fe-4S ferredoxins"/>
    <property type="match status" value="1"/>
</dbReference>
<dbReference type="PROSITE" id="PS51379">
    <property type="entry name" value="4FE4S_FER_2"/>
    <property type="match status" value="2"/>
</dbReference>
<dbReference type="GO" id="GO:0046872">
    <property type="term" value="F:metal ion binding"/>
    <property type="evidence" value="ECO:0007669"/>
    <property type="project" value="UniProtKB-KW"/>
</dbReference>
<proteinExistence type="predicted"/>
<keyword evidence="6" id="KW-1185">Reference proteome</keyword>
<dbReference type="Pfam" id="PF12838">
    <property type="entry name" value="Fer4_7"/>
    <property type="match status" value="1"/>
</dbReference>
<keyword evidence="3" id="KW-0411">Iron-sulfur</keyword>
<evidence type="ECO:0000256" key="3">
    <source>
        <dbReference type="ARBA" id="ARBA00023014"/>
    </source>
</evidence>
<dbReference type="InterPro" id="IPR017896">
    <property type="entry name" value="4Fe4S_Fe-S-bd"/>
</dbReference>
<gene>
    <name evidence="5" type="ORF">SAMN05443529_101342</name>
</gene>
<evidence type="ECO:0000256" key="1">
    <source>
        <dbReference type="ARBA" id="ARBA00022723"/>
    </source>
</evidence>